<dbReference type="RefSeq" id="WP_197719258.1">
    <property type="nucleotide sequence ID" value="NZ_LR134363.1"/>
</dbReference>
<protein>
    <recommendedName>
        <fullName evidence="14">Riboflavin biosynthesis protein RibD</fullName>
    </recommendedName>
    <domain>
        <recommendedName>
            <fullName evidence="14">Diaminohydroxyphosphoribosylaminopyrimidine deaminase</fullName>
            <shortName evidence="14">DRAP deaminase</shortName>
            <ecNumber evidence="14">3.5.4.26</ecNumber>
        </recommendedName>
        <alternativeName>
            <fullName evidence="14">Riboflavin-specific deaminase</fullName>
        </alternativeName>
    </domain>
    <domain>
        <recommendedName>
            <fullName evidence="14">5-amino-6-(5-phosphoribosylamino)uracil reductase</fullName>
            <ecNumber evidence="14">1.1.1.193</ecNumber>
        </recommendedName>
        <alternativeName>
            <fullName evidence="14">HTP reductase</fullName>
        </alternativeName>
    </domain>
</protein>
<dbReference type="PROSITE" id="PS00903">
    <property type="entry name" value="CYT_DCMP_DEAMINASES_1"/>
    <property type="match status" value="1"/>
</dbReference>
<evidence type="ECO:0000256" key="5">
    <source>
        <dbReference type="ARBA" id="ARBA00007417"/>
    </source>
</evidence>
<keyword evidence="21" id="KW-1185">Reference proteome</keyword>
<dbReference type="AlphaFoldDB" id="A0A448K9V8"/>
<evidence type="ECO:0000313" key="21">
    <source>
        <dbReference type="Proteomes" id="UP000276899"/>
    </source>
</evidence>
<feature type="binding site" evidence="16">
    <location>
        <position position="210"/>
    </location>
    <ligand>
        <name>substrate</name>
    </ligand>
</feature>
<feature type="binding site" evidence="16">
    <location>
        <position position="226"/>
    </location>
    <ligand>
        <name>NADP(+)</name>
        <dbReference type="ChEBI" id="CHEBI:58349"/>
    </ligand>
</feature>
<evidence type="ECO:0000256" key="14">
    <source>
        <dbReference type="PIRNR" id="PIRNR006769"/>
    </source>
</evidence>
<keyword evidence="8 14" id="KW-0862">Zinc</keyword>
<dbReference type="Gene3D" id="3.40.430.10">
    <property type="entry name" value="Dihydrofolate Reductase, subunit A"/>
    <property type="match status" value="1"/>
</dbReference>
<keyword evidence="6 14" id="KW-0686">Riboflavin biosynthesis</keyword>
<feature type="binding site" evidence="16">
    <location>
        <position position="180"/>
    </location>
    <ligand>
        <name>NADP(+)</name>
        <dbReference type="ChEBI" id="CHEBI:58349"/>
    </ligand>
</feature>
<dbReference type="SUPFAM" id="SSF53927">
    <property type="entry name" value="Cytidine deaminase-like"/>
    <property type="match status" value="1"/>
</dbReference>
<keyword evidence="10 14" id="KW-0560">Oxidoreductase</keyword>
<comment type="function">
    <text evidence="1 14">Converts 2,5-diamino-6-(ribosylamino)-4(3h)-pyrimidinone 5'-phosphate into 5-amino-6-(ribosylamino)-2,4(1h,3h)-pyrimidinedione 5'-phosphate.</text>
</comment>
<evidence type="ECO:0000259" key="19">
    <source>
        <dbReference type="PROSITE" id="PS51747"/>
    </source>
</evidence>
<evidence type="ECO:0000256" key="2">
    <source>
        <dbReference type="ARBA" id="ARBA00004882"/>
    </source>
</evidence>
<feature type="binding site" evidence="16">
    <location>
        <position position="230"/>
    </location>
    <ligand>
        <name>substrate</name>
    </ligand>
</feature>
<accession>A0A448K9V8</accession>
<comment type="catalytic activity">
    <reaction evidence="12 14">
        <text>5-amino-6-(5-phospho-D-ribitylamino)uracil + NADP(+) = 5-amino-6-(5-phospho-D-ribosylamino)uracil + NADPH + H(+)</text>
        <dbReference type="Rhea" id="RHEA:17845"/>
        <dbReference type="ChEBI" id="CHEBI:15378"/>
        <dbReference type="ChEBI" id="CHEBI:57783"/>
        <dbReference type="ChEBI" id="CHEBI:58349"/>
        <dbReference type="ChEBI" id="CHEBI:58421"/>
        <dbReference type="ChEBI" id="CHEBI:58453"/>
        <dbReference type="EC" id="1.1.1.193"/>
    </reaction>
</comment>
<feature type="binding site" evidence="16">
    <location>
        <position position="316"/>
    </location>
    <ligand>
        <name>substrate</name>
    </ligand>
</feature>
<evidence type="ECO:0000256" key="12">
    <source>
        <dbReference type="ARBA" id="ARBA00049861"/>
    </source>
</evidence>
<feature type="region of interest" description="Disordered" evidence="18">
    <location>
        <begin position="1"/>
        <end position="22"/>
    </location>
</feature>
<feature type="binding site" evidence="17">
    <location>
        <position position="111"/>
    </location>
    <ligand>
        <name>Zn(2+)</name>
        <dbReference type="ChEBI" id="CHEBI:29105"/>
        <note>catalytic</note>
    </ligand>
</feature>
<dbReference type="EC" id="3.5.4.26" evidence="14"/>
<feature type="binding site" evidence="16">
    <location>
        <position position="194"/>
    </location>
    <ligand>
        <name>substrate</name>
    </ligand>
</feature>
<feature type="binding site" evidence="16">
    <location>
        <position position="233"/>
    </location>
    <ligand>
        <name>substrate</name>
    </ligand>
</feature>
<feature type="region of interest" description="Disordered" evidence="18">
    <location>
        <begin position="237"/>
        <end position="269"/>
    </location>
</feature>
<dbReference type="KEGG" id="asla:NCTC11923_00309"/>
<evidence type="ECO:0000256" key="7">
    <source>
        <dbReference type="ARBA" id="ARBA00022723"/>
    </source>
</evidence>
<dbReference type="InterPro" id="IPR016193">
    <property type="entry name" value="Cytidine_deaminase-like"/>
</dbReference>
<dbReference type="InterPro" id="IPR004794">
    <property type="entry name" value="Eubact_RibD"/>
</dbReference>
<name>A0A448K9V8_9ACTO</name>
<keyword evidence="14" id="KW-0378">Hydrolase</keyword>
<feature type="binding site" evidence="17">
    <location>
        <position position="74"/>
    </location>
    <ligand>
        <name>Zn(2+)</name>
        <dbReference type="ChEBI" id="CHEBI:29105"/>
        <note>catalytic</note>
    </ligand>
</feature>
<evidence type="ECO:0000256" key="17">
    <source>
        <dbReference type="PIRSR" id="PIRSR006769-3"/>
    </source>
</evidence>
<dbReference type="InterPro" id="IPR024072">
    <property type="entry name" value="DHFR-like_dom_sf"/>
</dbReference>
<evidence type="ECO:0000256" key="10">
    <source>
        <dbReference type="ARBA" id="ARBA00023002"/>
    </source>
</evidence>
<feature type="binding site" evidence="16">
    <location>
        <begin position="318"/>
        <end position="324"/>
    </location>
    <ligand>
        <name>NADP(+)</name>
        <dbReference type="ChEBI" id="CHEBI:58349"/>
    </ligand>
</feature>
<evidence type="ECO:0000256" key="1">
    <source>
        <dbReference type="ARBA" id="ARBA00002151"/>
    </source>
</evidence>
<dbReference type="NCBIfam" id="TIGR00326">
    <property type="entry name" value="eubact_ribD"/>
    <property type="match status" value="1"/>
</dbReference>
<dbReference type="GO" id="GO:0008835">
    <property type="term" value="F:diaminohydroxyphosphoribosylaminopyrimidine deaminase activity"/>
    <property type="evidence" value="ECO:0007669"/>
    <property type="project" value="UniProtKB-EC"/>
</dbReference>
<comment type="similarity">
    <text evidence="4 14">In the N-terminal section; belongs to the cytidine and deoxycytidylate deaminase family.</text>
</comment>
<evidence type="ECO:0000256" key="15">
    <source>
        <dbReference type="PIRSR" id="PIRSR006769-1"/>
    </source>
</evidence>
<dbReference type="EC" id="1.1.1.193" evidence="14"/>
<comment type="pathway">
    <text evidence="2 14">Cofactor biosynthesis; riboflavin biosynthesis; 5-amino-6-(D-ribitylamino)uracil from GTP: step 2/4.</text>
</comment>
<evidence type="ECO:0000256" key="3">
    <source>
        <dbReference type="ARBA" id="ARBA00004910"/>
    </source>
</evidence>
<dbReference type="PANTHER" id="PTHR38011:SF7">
    <property type="entry name" value="2,5-DIAMINO-6-RIBOSYLAMINO-4(3H)-PYRIMIDINONE 5'-PHOSPHATE REDUCTASE"/>
    <property type="match status" value="1"/>
</dbReference>
<evidence type="ECO:0000313" key="20">
    <source>
        <dbReference type="EMBL" id="VEG73700.1"/>
    </source>
</evidence>
<dbReference type="Pfam" id="PF01872">
    <property type="entry name" value="RibD_C"/>
    <property type="match status" value="1"/>
</dbReference>
<dbReference type="Gene3D" id="3.40.140.10">
    <property type="entry name" value="Cytidine Deaminase, domain 2"/>
    <property type="match status" value="1"/>
</dbReference>
<dbReference type="InterPro" id="IPR002125">
    <property type="entry name" value="CMP_dCMP_dom"/>
</dbReference>
<feature type="binding site" evidence="16">
    <location>
        <position position="196"/>
    </location>
    <ligand>
        <name>NADP(+)</name>
        <dbReference type="ChEBI" id="CHEBI:58349"/>
    </ligand>
</feature>
<feature type="active site" description="Proton donor" evidence="15">
    <location>
        <position position="76"/>
    </location>
</feature>
<proteinExistence type="inferred from homology"/>
<dbReference type="SUPFAM" id="SSF53597">
    <property type="entry name" value="Dihydrofolate reductase-like"/>
    <property type="match status" value="1"/>
</dbReference>
<dbReference type="GO" id="GO:0009231">
    <property type="term" value="P:riboflavin biosynthetic process"/>
    <property type="evidence" value="ECO:0007669"/>
    <property type="project" value="UniProtKB-UniPathway"/>
</dbReference>
<evidence type="ECO:0000256" key="4">
    <source>
        <dbReference type="ARBA" id="ARBA00005259"/>
    </source>
</evidence>
<dbReference type="STRING" id="1278298.GCA_000428685_01504"/>
<comment type="cofactor">
    <cofactor evidence="14 17">
        <name>Zn(2+)</name>
        <dbReference type="ChEBI" id="CHEBI:29105"/>
    </cofactor>
    <text evidence="14 17">Binds 1 zinc ion.</text>
</comment>
<dbReference type="InterPro" id="IPR016192">
    <property type="entry name" value="APOBEC/CMP_deaminase_Zn-bd"/>
</dbReference>
<evidence type="ECO:0000256" key="16">
    <source>
        <dbReference type="PIRSR" id="PIRSR006769-2"/>
    </source>
</evidence>
<dbReference type="Pfam" id="PF00383">
    <property type="entry name" value="dCMP_cyt_deam_1"/>
    <property type="match status" value="1"/>
</dbReference>
<dbReference type="EMBL" id="LR134363">
    <property type="protein sequence ID" value="VEG73700.1"/>
    <property type="molecule type" value="Genomic_DNA"/>
</dbReference>
<dbReference type="PIRSF" id="PIRSF006769">
    <property type="entry name" value="RibD"/>
    <property type="match status" value="1"/>
</dbReference>
<comment type="catalytic activity">
    <reaction evidence="13 14">
        <text>2,5-diamino-6-hydroxy-4-(5-phosphoribosylamino)-pyrimidine + H2O + H(+) = 5-amino-6-(5-phospho-D-ribosylamino)uracil + NH4(+)</text>
        <dbReference type="Rhea" id="RHEA:21868"/>
        <dbReference type="ChEBI" id="CHEBI:15377"/>
        <dbReference type="ChEBI" id="CHEBI:15378"/>
        <dbReference type="ChEBI" id="CHEBI:28938"/>
        <dbReference type="ChEBI" id="CHEBI:58453"/>
        <dbReference type="ChEBI" id="CHEBI:58614"/>
        <dbReference type="EC" id="3.5.4.26"/>
    </reaction>
</comment>
<dbReference type="GO" id="GO:0008270">
    <property type="term" value="F:zinc ion binding"/>
    <property type="evidence" value="ECO:0007669"/>
    <property type="project" value="InterPro"/>
</dbReference>
<dbReference type="Proteomes" id="UP000276899">
    <property type="component" value="Chromosome"/>
</dbReference>
<evidence type="ECO:0000256" key="13">
    <source>
        <dbReference type="ARBA" id="ARBA00049886"/>
    </source>
</evidence>
<sequence>MGTAGACPPPPEGRPAGAPAEHDAWTPAERDAMARALDAARLGPRGANPLVGAAVLIDDEIVAVGHHRGAGTPHAEVDAIAAARRAGADLTRAQLLVTLEPCSHTGRTPPCTRAILEAGIPRVIHAIDDPNPQAATGAHALRSAGVEVCSGLLAAEATALNARWLECARSRRPFVTAKTAMTLDGRIAAADSTSQWITGPAARAQGHALRARVDAILVGSGTLAADNPRLTARLDGEPAAQHSAAHQEATQQPSAQHPTAQQPTPHQPLRCVMGLRPVPATAALRADDNWLHLPTRDPRQALATLADRGVGHVLIEGGATVLTSFLVADLVDELLVHLGPLLLGAGRSAVGDLGVSTLADAHRFHPDGAPALLGEDLVMRYIAAPANPIPADHR</sequence>
<dbReference type="PANTHER" id="PTHR38011">
    <property type="entry name" value="DIHYDROFOLATE REDUCTASE FAMILY PROTEIN (AFU_ORTHOLOGUE AFUA_8G06820)"/>
    <property type="match status" value="1"/>
</dbReference>
<feature type="compositionally biased region" description="Low complexity" evidence="18">
    <location>
        <begin position="249"/>
        <end position="268"/>
    </location>
</feature>
<dbReference type="UniPathway" id="UPA00275">
    <property type="reaction ID" value="UER00401"/>
</dbReference>
<evidence type="ECO:0000256" key="6">
    <source>
        <dbReference type="ARBA" id="ARBA00022619"/>
    </source>
</evidence>
<evidence type="ECO:0000256" key="9">
    <source>
        <dbReference type="ARBA" id="ARBA00022857"/>
    </source>
</evidence>
<organism evidence="20 21">
    <name type="scientific">Actinomyces slackii</name>
    <dbReference type="NCBI Taxonomy" id="52774"/>
    <lineage>
        <taxon>Bacteria</taxon>
        <taxon>Bacillati</taxon>
        <taxon>Actinomycetota</taxon>
        <taxon>Actinomycetes</taxon>
        <taxon>Actinomycetales</taxon>
        <taxon>Actinomycetaceae</taxon>
        <taxon>Actinomyces</taxon>
    </lineage>
</organism>
<feature type="binding site" evidence="16">
    <location>
        <position position="222"/>
    </location>
    <ligand>
        <name>NADP(+)</name>
        <dbReference type="ChEBI" id="CHEBI:58349"/>
    </ligand>
</feature>
<reference evidence="20 21" key="1">
    <citation type="submission" date="2018-12" db="EMBL/GenBank/DDBJ databases">
        <authorList>
            <consortium name="Pathogen Informatics"/>
        </authorList>
    </citation>
    <scope>NUCLEOTIDE SEQUENCE [LARGE SCALE GENOMIC DNA]</scope>
    <source>
        <strain evidence="20 21">NCTC11923</strain>
    </source>
</reference>
<dbReference type="PROSITE" id="PS51747">
    <property type="entry name" value="CYT_DCMP_DEAMINASES_2"/>
    <property type="match status" value="1"/>
</dbReference>
<comment type="similarity">
    <text evidence="5 14">In the C-terminal section; belongs to the HTP reductase family.</text>
</comment>
<evidence type="ECO:0000256" key="8">
    <source>
        <dbReference type="ARBA" id="ARBA00022833"/>
    </source>
</evidence>
<evidence type="ECO:0000256" key="18">
    <source>
        <dbReference type="SAM" id="MobiDB-lite"/>
    </source>
</evidence>
<keyword evidence="7 14" id="KW-0479">Metal-binding</keyword>
<dbReference type="InterPro" id="IPR002734">
    <property type="entry name" value="RibDG_C"/>
</dbReference>
<feature type="binding site" evidence="17">
    <location>
        <position position="102"/>
    </location>
    <ligand>
        <name>Zn(2+)</name>
        <dbReference type="ChEBI" id="CHEBI:29105"/>
        <note>catalytic</note>
    </ligand>
</feature>
<keyword evidence="9 14" id="KW-0521">NADP</keyword>
<dbReference type="GO" id="GO:0008703">
    <property type="term" value="F:5-amino-6-(5-phosphoribosylamino)uracil reductase activity"/>
    <property type="evidence" value="ECO:0007669"/>
    <property type="project" value="UniProtKB-EC"/>
</dbReference>
<gene>
    <name evidence="20" type="primary">ribD</name>
    <name evidence="20" type="ORF">NCTC11923_00309</name>
</gene>
<keyword evidence="11" id="KW-0511">Multifunctional enzyme</keyword>
<comment type="pathway">
    <text evidence="3 14">Cofactor biosynthesis; riboflavin biosynthesis; 5-amino-6-(D-ribitylamino)uracil from GTP: step 3/4.</text>
</comment>
<feature type="domain" description="CMP/dCMP-type deaminase" evidence="19">
    <location>
        <begin position="27"/>
        <end position="149"/>
    </location>
</feature>
<evidence type="ECO:0000256" key="11">
    <source>
        <dbReference type="ARBA" id="ARBA00023268"/>
    </source>
</evidence>
<dbReference type="InterPro" id="IPR050765">
    <property type="entry name" value="Riboflavin_Biosynth_HTPR"/>
</dbReference>